<evidence type="ECO:0000256" key="9">
    <source>
        <dbReference type="ARBA" id="ARBA00029446"/>
    </source>
</evidence>
<evidence type="ECO:0000313" key="13">
    <source>
        <dbReference type="Proteomes" id="UP000606274"/>
    </source>
</evidence>
<keyword evidence="3" id="KW-0336">GPI-anchor</keyword>
<dbReference type="InterPro" id="IPR016054">
    <property type="entry name" value="LY6_UPA_recep-like"/>
</dbReference>
<dbReference type="Pfam" id="PF00021">
    <property type="entry name" value="UPAR_LY6"/>
    <property type="match status" value="1"/>
</dbReference>
<dbReference type="Gene3D" id="2.10.60.10">
    <property type="entry name" value="CD59"/>
    <property type="match status" value="1"/>
</dbReference>
<comment type="similarity">
    <text evidence="9">Belongs to the SPACA4/bouncer family.</text>
</comment>
<comment type="caution">
    <text evidence="12">The sequence shown here is derived from an EMBL/GenBank/DDBJ whole genome shotgun (WGS) entry which is preliminary data.</text>
</comment>
<dbReference type="GO" id="GO:0098552">
    <property type="term" value="C:side of membrane"/>
    <property type="evidence" value="ECO:0007669"/>
    <property type="project" value="UniProtKB-KW"/>
</dbReference>
<keyword evidence="7" id="KW-0325">Glycoprotein</keyword>
<keyword evidence="2" id="KW-1003">Cell membrane</keyword>
<dbReference type="EMBL" id="JABFDY010000010">
    <property type="protein sequence ID" value="KAF7702493.1"/>
    <property type="molecule type" value="Genomic_DNA"/>
</dbReference>
<keyword evidence="13" id="KW-1185">Reference proteome</keyword>
<dbReference type="OrthoDB" id="8919691at2759"/>
<gene>
    <name evidence="12" type="ORF">HF521_001776</name>
</gene>
<dbReference type="GO" id="GO:0005886">
    <property type="term" value="C:plasma membrane"/>
    <property type="evidence" value="ECO:0007669"/>
    <property type="project" value="UniProtKB-SubCell"/>
</dbReference>
<comment type="subcellular location">
    <subcellularLocation>
        <location evidence="1">Cell membrane</location>
        <topology evidence="1">Lipid-anchor</topology>
        <topology evidence="1">GPI-anchor</topology>
    </subcellularLocation>
</comment>
<dbReference type="PANTHER" id="PTHR47613">
    <property type="entry name" value="SPERM ACROSOME MEMBRANE-ASSOCIATED PROTEIN 4"/>
    <property type="match status" value="1"/>
</dbReference>
<evidence type="ECO:0000259" key="11">
    <source>
        <dbReference type="SMART" id="SM00134"/>
    </source>
</evidence>
<dbReference type="SMART" id="SM00134">
    <property type="entry name" value="LU"/>
    <property type="match status" value="1"/>
</dbReference>
<evidence type="ECO:0000256" key="6">
    <source>
        <dbReference type="ARBA" id="ARBA00023157"/>
    </source>
</evidence>
<evidence type="ECO:0000256" key="4">
    <source>
        <dbReference type="ARBA" id="ARBA00022729"/>
    </source>
</evidence>
<keyword evidence="4 10" id="KW-0732">Signal</keyword>
<dbReference type="GO" id="GO:0035036">
    <property type="term" value="P:sperm-egg recognition"/>
    <property type="evidence" value="ECO:0007669"/>
    <property type="project" value="TreeGrafter"/>
</dbReference>
<organism evidence="12 13">
    <name type="scientific">Silurus meridionalis</name>
    <name type="common">Southern catfish</name>
    <name type="synonym">Silurus soldatovi meridionalis</name>
    <dbReference type="NCBI Taxonomy" id="175797"/>
    <lineage>
        <taxon>Eukaryota</taxon>
        <taxon>Metazoa</taxon>
        <taxon>Chordata</taxon>
        <taxon>Craniata</taxon>
        <taxon>Vertebrata</taxon>
        <taxon>Euteleostomi</taxon>
        <taxon>Actinopterygii</taxon>
        <taxon>Neopterygii</taxon>
        <taxon>Teleostei</taxon>
        <taxon>Ostariophysi</taxon>
        <taxon>Siluriformes</taxon>
        <taxon>Siluridae</taxon>
        <taxon>Silurus</taxon>
    </lineage>
</organism>
<evidence type="ECO:0000256" key="3">
    <source>
        <dbReference type="ARBA" id="ARBA00022622"/>
    </source>
</evidence>
<feature type="domain" description="UPAR/Ly6" evidence="11">
    <location>
        <begin position="24"/>
        <end position="117"/>
    </location>
</feature>
<dbReference type="Proteomes" id="UP000606274">
    <property type="component" value="Unassembled WGS sequence"/>
</dbReference>
<protein>
    <recommendedName>
        <fullName evidence="11">UPAR/Ly6 domain-containing protein</fullName>
    </recommendedName>
</protein>
<keyword evidence="8" id="KW-0449">Lipoprotein</keyword>
<dbReference type="SUPFAM" id="SSF57302">
    <property type="entry name" value="Snake toxin-like"/>
    <property type="match status" value="1"/>
</dbReference>
<reference evidence="12" key="1">
    <citation type="submission" date="2020-08" db="EMBL/GenBank/DDBJ databases">
        <title>Chromosome-level assembly of Southern catfish (Silurus meridionalis) provides insights into visual adaptation to the nocturnal and benthic lifestyles.</title>
        <authorList>
            <person name="Zhang Y."/>
            <person name="Wang D."/>
            <person name="Peng Z."/>
        </authorList>
    </citation>
    <scope>NUCLEOTIDE SEQUENCE</scope>
    <source>
        <strain evidence="12">SWU-2019-XX</strain>
        <tissue evidence="12">Muscle</tissue>
    </source>
</reference>
<dbReference type="PANTHER" id="PTHR47613:SF1">
    <property type="entry name" value="SPERM ACROSOME MEMBRANE-ASSOCIATED PROTEIN 4"/>
    <property type="match status" value="1"/>
</dbReference>
<evidence type="ECO:0000256" key="7">
    <source>
        <dbReference type="ARBA" id="ARBA00023180"/>
    </source>
</evidence>
<accession>A0A8T0B7Y6</accession>
<feature type="chain" id="PRO_5035943068" description="UPAR/Ly6 domain-containing protein" evidence="10">
    <location>
        <begin position="24"/>
        <end position="133"/>
    </location>
</feature>
<evidence type="ECO:0000256" key="8">
    <source>
        <dbReference type="ARBA" id="ARBA00023288"/>
    </source>
</evidence>
<dbReference type="InterPro" id="IPR045860">
    <property type="entry name" value="Snake_toxin-like_sf"/>
</dbReference>
<evidence type="ECO:0000313" key="12">
    <source>
        <dbReference type="EMBL" id="KAF7702493.1"/>
    </source>
</evidence>
<sequence>MSIISTALLSLILLSLLFSTVVCLSCYECEYPNNPITCVKLTKKCAAGERCLYSTSIAKIGSKVAVLKMKRCAAASMCDVTEKRNIQGLIFRYTTHCCDTNMCNAAVPLDAPYWTKTLLSLVGMALTILLASA</sequence>
<evidence type="ECO:0000256" key="10">
    <source>
        <dbReference type="SAM" id="SignalP"/>
    </source>
</evidence>
<feature type="signal peptide" evidence="10">
    <location>
        <begin position="1"/>
        <end position="23"/>
    </location>
</feature>
<proteinExistence type="inferred from homology"/>
<name>A0A8T0B7Y6_SILME</name>
<evidence type="ECO:0000256" key="5">
    <source>
        <dbReference type="ARBA" id="ARBA00023136"/>
    </source>
</evidence>
<dbReference type="InterPro" id="IPR046354">
    <property type="entry name" value="SPACA4/Bouncer"/>
</dbReference>
<keyword evidence="6" id="KW-1015">Disulfide bond</keyword>
<evidence type="ECO:0000256" key="2">
    <source>
        <dbReference type="ARBA" id="ARBA00022475"/>
    </source>
</evidence>
<evidence type="ECO:0000256" key="1">
    <source>
        <dbReference type="ARBA" id="ARBA00004609"/>
    </source>
</evidence>
<dbReference type="AlphaFoldDB" id="A0A8T0B7Y6"/>
<keyword evidence="5" id="KW-0472">Membrane</keyword>